<dbReference type="SMART" id="SM00710">
    <property type="entry name" value="PbH1"/>
    <property type="match status" value="4"/>
</dbReference>
<reference evidence="1 2" key="1">
    <citation type="submission" date="2016-10" db="EMBL/GenBank/DDBJ databases">
        <authorList>
            <person name="de Groot N.N."/>
        </authorList>
    </citation>
    <scope>NUCLEOTIDE SEQUENCE [LARGE SCALE GENOMIC DNA]</scope>
    <source>
        <strain evidence="1 2">DSM 11978</strain>
    </source>
</reference>
<dbReference type="RefSeq" id="WP_091699619.1">
    <property type="nucleotide sequence ID" value="NZ_FOAK01000009.1"/>
</dbReference>
<evidence type="ECO:0000313" key="1">
    <source>
        <dbReference type="EMBL" id="SEL09769.1"/>
    </source>
</evidence>
<name>A0A1H7MFC7_9EURY</name>
<accession>A0A1H7MFC7</accession>
<dbReference type="Gene3D" id="2.60.40.10">
    <property type="entry name" value="Immunoglobulins"/>
    <property type="match status" value="1"/>
</dbReference>
<dbReference type="AlphaFoldDB" id="A0A1H7MFC7"/>
<evidence type="ECO:0000313" key="2">
    <source>
        <dbReference type="Proteomes" id="UP000199506"/>
    </source>
</evidence>
<dbReference type="InterPro" id="IPR012334">
    <property type="entry name" value="Pectin_lyas_fold"/>
</dbReference>
<organism evidence="1 2">
    <name type="scientific">Methanobrevibacter gottschalkii</name>
    <dbReference type="NCBI Taxonomy" id="190974"/>
    <lineage>
        <taxon>Archaea</taxon>
        <taxon>Methanobacteriati</taxon>
        <taxon>Methanobacteriota</taxon>
        <taxon>Methanomada group</taxon>
        <taxon>Methanobacteria</taxon>
        <taxon>Methanobacteriales</taxon>
        <taxon>Methanobacteriaceae</taxon>
        <taxon>Methanobrevibacter</taxon>
    </lineage>
</organism>
<dbReference type="SUPFAM" id="SSF51126">
    <property type="entry name" value="Pectin lyase-like"/>
    <property type="match status" value="1"/>
</dbReference>
<dbReference type="Gene3D" id="2.160.20.10">
    <property type="entry name" value="Single-stranded right-handed beta-helix, Pectin lyase-like"/>
    <property type="match status" value="1"/>
</dbReference>
<dbReference type="InterPro" id="IPR006626">
    <property type="entry name" value="PbH1"/>
</dbReference>
<dbReference type="PANTHER" id="PTHR11319">
    <property type="entry name" value="G PROTEIN-COUPLED RECEPTOR-RELATED"/>
    <property type="match status" value="1"/>
</dbReference>
<protein>
    <submittedName>
        <fullName evidence="1">Polymorphic outer membrane protein repeat-containing protein</fullName>
    </submittedName>
</protein>
<proteinExistence type="predicted"/>
<dbReference type="Proteomes" id="UP000199506">
    <property type="component" value="Unassembled WGS sequence"/>
</dbReference>
<dbReference type="OrthoDB" id="78488at2157"/>
<dbReference type="PANTHER" id="PTHR11319:SF35">
    <property type="entry name" value="OUTER MEMBRANE PROTEIN PMPC-RELATED"/>
    <property type="match status" value="1"/>
</dbReference>
<gene>
    <name evidence="1" type="ORF">SAMN05216439_1953</name>
</gene>
<sequence length="400" mass="44301">MNDYWGGAIFINSYDTPGSSVTISNNQFINNVAYFGGAIYLVGKGYSNVIIKDNIFDRCSAEFGGALSFESNNDNSIIIENNIFDRCSAKNGGAISFEDSVHVVIKNNQFKNLAALHGAIVEFGNGKITFSKNTISNCKASENGDYIYSLDQNIVKNIGFSIKAHNMVKGYKSGLDYKAIFYDMNGNVLKNYLVFFKIKGKTYKVRTDSNGVAKLNINLAAGDHNIEIINPETGDKLNSHVKIMKRILSKSLTMTYGDGSKFTVRIVDNNGKFVGAGQTVKFKIKGKTYTVKTNKKGFASLKISFSPKKYTINTIYKGFKVSNNIKVKPIKLYSKWWLSNGKPLVGKTVIFKIKSKTFAKVKTNKFGYAYANLKKPLKKGSYKVTAACSGKTISMKVKIR</sequence>
<dbReference type="InterPro" id="IPR013783">
    <property type="entry name" value="Ig-like_fold"/>
</dbReference>
<dbReference type="EMBL" id="FOAK01000009">
    <property type="protein sequence ID" value="SEL09769.1"/>
    <property type="molecule type" value="Genomic_DNA"/>
</dbReference>
<dbReference type="InterPro" id="IPR011050">
    <property type="entry name" value="Pectin_lyase_fold/virulence"/>
</dbReference>